<evidence type="ECO:0000313" key="3">
    <source>
        <dbReference type="EMBL" id="KAJ0222064.1"/>
    </source>
</evidence>
<protein>
    <recommendedName>
        <fullName evidence="2">GIR1-like zinc ribbon domain-containing protein</fullName>
    </recommendedName>
</protein>
<feature type="region of interest" description="Disordered" evidence="1">
    <location>
        <begin position="1"/>
        <end position="76"/>
    </location>
</feature>
<sequence length="124" mass="13706">MQELPISRLISEKMSGRNGRGGGRNLDLKLNLSPPIAHRRTEESPSRSATISPTTSCVSSENIQDETELRYSSSPEATSMMLVGCPRCLMYVMLAEDYPKCPKCKSTVLLDVVHDSSTKKTRKS</sequence>
<feature type="domain" description="GIR1-like zinc ribbon" evidence="2">
    <location>
        <begin position="78"/>
        <end position="114"/>
    </location>
</feature>
<comment type="caution">
    <text evidence="3">The sequence shown here is derived from an EMBL/GenBank/DDBJ whole genome shotgun (WGS) entry which is preliminary data.</text>
</comment>
<dbReference type="Proteomes" id="UP000235145">
    <property type="component" value="Unassembled WGS sequence"/>
</dbReference>
<feature type="compositionally biased region" description="Polar residues" evidence="1">
    <location>
        <begin position="46"/>
        <end position="62"/>
    </location>
</feature>
<dbReference type="PANTHER" id="PTHR33177">
    <property type="entry name" value="PUTATIVE-RELATED"/>
    <property type="match status" value="1"/>
</dbReference>
<dbReference type="PANTHER" id="PTHR33177:SF74">
    <property type="entry name" value="PROTEIN GL2-INTERACTING REPRESSOR 1"/>
    <property type="match status" value="1"/>
</dbReference>
<dbReference type="EMBL" id="NBSK02000002">
    <property type="protein sequence ID" value="KAJ0222064.1"/>
    <property type="molecule type" value="Genomic_DNA"/>
</dbReference>
<dbReference type="InterPro" id="IPR056440">
    <property type="entry name" value="Zn-ribbon_GIR1"/>
</dbReference>
<accession>A0A9R1XUI9</accession>
<name>A0A9R1XUI9_LACSA</name>
<keyword evidence="4" id="KW-1185">Reference proteome</keyword>
<dbReference type="Pfam" id="PF24747">
    <property type="entry name" value="Zn-ribbon_GIR1"/>
    <property type="match status" value="1"/>
</dbReference>
<dbReference type="InterPro" id="IPR055281">
    <property type="entry name" value="GIR1-2/SIED1"/>
</dbReference>
<dbReference type="AlphaFoldDB" id="A0A9R1XUI9"/>
<evidence type="ECO:0000256" key="1">
    <source>
        <dbReference type="SAM" id="MobiDB-lite"/>
    </source>
</evidence>
<gene>
    <name evidence="3" type="ORF">LSAT_V11C200070010</name>
</gene>
<organism evidence="3 4">
    <name type="scientific">Lactuca sativa</name>
    <name type="common">Garden lettuce</name>
    <dbReference type="NCBI Taxonomy" id="4236"/>
    <lineage>
        <taxon>Eukaryota</taxon>
        <taxon>Viridiplantae</taxon>
        <taxon>Streptophyta</taxon>
        <taxon>Embryophyta</taxon>
        <taxon>Tracheophyta</taxon>
        <taxon>Spermatophyta</taxon>
        <taxon>Magnoliopsida</taxon>
        <taxon>eudicotyledons</taxon>
        <taxon>Gunneridae</taxon>
        <taxon>Pentapetalae</taxon>
        <taxon>asterids</taxon>
        <taxon>campanulids</taxon>
        <taxon>Asterales</taxon>
        <taxon>Asteraceae</taxon>
        <taxon>Cichorioideae</taxon>
        <taxon>Cichorieae</taxon>
        <taxon>Lactucinae</taxon>
        <taxon>Lactuca</taxon>
    </lineage>
</organism>
<reference evidence="3 4" key="1">
    <citation type="journal article" date="2017" name="Nat. Commun.">
        <title>Genome assembly with in vitro proximity ligation data and whole-genome triplication in lettuce.</title>
        <authorList>
            <person name="Reyes-Chin-Wo S."/>
            <person name="Wang Z."/>
            <person name="Yang X."/>
            <person name="Kozik A."/>
            <person name="Arikit S."/>
            <person name="Song C."/>
            <person name="Xia L."/>
            <person name="Froenicke L."/>
            <person name="Lavelle D.O."/>
            <person name="Truco M.J."/>
            <person name="Xia R."/>
            <person name="Zhu S."/>
            <person name="Xu C."/>
            <person name="Xu H."/>
            <person name="Xu X."/>
            <person name="Cox K."/>
            <person name="Korf I."/>
            <person name="Meyers B.C."/>
            <person name="Michelmore R.W."/>
        </authorList>
    </citation>
    <scope>NUCLEOTIDE SEQUENCE [LARGE SCALE GENOMIC DNA]</scope>
    <source>
        <strain evidence="4">cv. Salinas</strain>
        <tissue evidence="3">Seedlings</tissue>
    </source>
</reference>
<evidence type="ECO:0000259" key="2">
    <source>
        <dbReference type="Pfam" id="PF24747"/>
    </source>
</evidence>
<proteinExistence type="predicted"/>
<evidence type="ECO:0000313" key="4">
    <source>
        <dbReference type="Proteomes" id="UP000235145"/>
    </source>
</evidence>